<dbReference type="Gene3D" id="2.40.50.140">
    <property type="entry name" value="Nucleic acid-binding proteins"/>
    <property type="match status" value="2"/>
</dbReference>
<dbReference type="PANTHER" id="PTHR47165">
    <property type="entry name" value="OS03G0429900 PROTEIN"/>
    <property type="match status" value="1"/>
</dbReference>
<evidence type="ECO:0000313" key="1">
    <source>
        <dbReference type="EMBL" id="WOH00628.1"/>
    </source>
</evidence>
<evidence type="ECO:0000313" key="2">
    <source>
        <dbReference type="Proteomes" id="UP000077755"/>
    </source>
</evidence>
<keyword evidence="2" id="KW-1185">Reference proteome</keyword>
<accession>A0A175YDK7</accession>
<dbReference type="InterPro" id="IPR012340">
    <property type="entry name" value="NA-bd_OB-fold"/>
</dbReference>
<dbReference type="EMBL" id="CP093347">
    <property type="protein sequence ID" value="WOH00628.1"/>
    <property type="molecule type" value="Genomic_DNA"/>
</dbReference>
<gene>
    <name evidence="1" type="ORF">DCAR_0519997</name>
</gene>
<dbReference type="SUPFAM" id="SSF50249">
    <property type="entry name" value="Nucleic acid-binding proteins"/>
    <property type="match status" value="1"/>
</dbReference>
<dbReference type="Gramene" id="KZM80922">
    <property type="protein sequence ID" value="KZM80922"/>
    <property type="gene ID" value="DCAR_031506"/>
</dbReference>
<sequence>MTLRMAKQQEVIVLISAAKIGLYEGAPNLTNYPATRIHINPSHHCILELQKSLKEPTSEAAMSPPPEDVNYPTIESANLSTFLQTRVNCKVKVTKVKEGSSWFYAVCTKCPKKILRDQGVFKCTDCNRIIPYPDKRY</sequence>
<dbReference type="PANTHER" id="PTHR47165:SF4">
    <property type="entry name" value="OS03G0429900 PROTEIN"/>
    <property type="match status" value="1"/>
</dbReference>
<dbReference type="Proteomes" id="UP000077755">
    <property type="component" value="Chromosome 5"/>
</dbReference>
<name>A0A175YDK7_DAUCS</name>
<reference evidence="1" key="1">
    <citation type="journal article" date="2016" name="Nat. Genet.">
        <title>A high-quality carrot genome assembly provides new insights into carotenoid accumulation and asterid genome evolution.</title>
        <authorList>
            <person name="Iorizzo M."/>
            <person name="Ellison S."/>
            <person name="Senalik D."/>
            <person name="Zeng P."/>
            <person name="Satapoomin P."/>
            <person name="Huang J."/>
            <person name="Bowman M."/>
            <person name="Iovene M."/>
            <person name="Sanseverino W."/>
            <person name="Cavagnaro P."/>
            <person name="Yildiz M."/>
            <person name="Macko-Podgorni A."/>
            <person name="Moranska E."/>
            <person name="Grzebelus E."/>
            <person name="Grzebelus D."/>
            <person name="Ashrafi H."/>
            <person name="Zheng Z."/>
            <person name="Cheng S."/>
            <person name="Spooner D."/>
            <person name="Van Deynze A."/>
            <person name="Simon P."/>
        </authorList>
    </citation>
    <scope>NUCLEOTIDE SEQUENCE</scope>
    <source>
        <tissue evidence="1">Leaf</tissue>
    </source>
</reference>
<protein>
    <submittedName>
        <fullName evidence="1">Uncharacterized protein</fullName>
    </submittedName>
</protein>
<proteinExistence type="predicted"/>
<organism evidence="1 2">
    <name type="scientific">Daucus carota subsp. sativus</name>
    <name type="common">Carrot</name>
    <dbReference type="NCBI Taxonomy" id="79200"/>
    <lineage>
        <taxon>Eukaryota</taxon>
        <taxon>Viridiplantae</taxon>
        <taxon>Streptophyta</taxon>
        <taxon>Embryophyta</taxon>
        <taxon>Tracheophyta</taxon>
        <taxon>Spermatophyta</taxon>
        <taxon>Magnoliopsida</taxon>
        <taxon>eudicotyledons</taxon>
        <taxon>Gunneridae</taxon>
        <taxon>Pentapetalae</taxon>
        <taxon>asterids</taxon>
        <taxon>campanulids</taxon>
        <taxon>Apiales</taxon>
        <taxon>Apiaceae</taxon>
        <taxon>Apioideae</taxon>
        <taxon>Scandiceae</taxon>
        <taxon>Daucinae</taxon>
        <taxon>Daucus</taxon>
        <taxon>Daucus sect. Daucus</taxon>
    </lineage>
</organism>
<dbReference type="AlphaFoldDB" id="A0A175YDK7"/>
<reference evidence="1" key="2">
    <citation type="submission" date="2022-03" db="EMBL/GenBank/DDBJ databases">
        <title>Draft title - Genomic analysis of global carrot germplasm unveils the trajectory of domestication and the origin of high carotenoid orange carrot.</title>
        <authorList>
            <person name="Iorizzo M."/>
            <person name="Ellison S."/>
            <person name="Senalik D."/>
            <person name="Macko-Podgorni A."/>
            <person name="Grzebelus D."/>
            <person name="Bostan H."/>
            <person name="Rolling W."/>
            <person name="Curaba J."/>
            <person name="Simon P."/>
        </authorList>
    </citation>
    <scope>NUCLEOTIDE SEQUENCE</scope>
    <source>
        <tissue evidence="1">Leaf</tissue>
    </source>
</reference>